<dbReference type="PANTHER" id="PTHR24186:SF54">
    <property type="entry name" value="PGG DOMAIN-CONTAINING PROTEIN"/>
    <property type="match status" value="1"/>
</dbReference>
<evidence type="ECO:0000256" key="4">
    <source>
        <dbReference type="ARBA" id="ARBA00022989"/>
    </source>
</evidence>
<evidence type="ECO:0000256" key="6">
    <source>
        <dbReference type="ARBA" id="ARBA00023136"/>
    </source>
</evidence>
<keyword evidence="2 8" id="KW-0812">Transmembrane</keyword>
<dbReference type="AlphaFoldDB" id="A0AAD5ZBY6"/>
<keyword evidence="4 8" id="KW-1133">Transmembrane helix</keyword>
<evidence type="ECO:0000259" key="9">
    <source>
        <dbReference type="Pfam" id="PF13962"/>
    </source>
</evidence>
<proteinExistence type="predicted"/>
<feature type="domain" description="PGG" evidence="9">
    <location>
        <begin position="469"/>
        <end position="576"/>
    </location>
</feature>
<feature type="transmembrane region" description="Helical" evidence="8">
    <location>
        <begin position="557"/>
        <end position="577"/>
    </location>
</feature>
<protein>
    <recommendedName>
        <fullName evidence="9">PGG domain-containing protein</fullName>
    </recommendedName>
</protein>
<evidence type="ECO:0000256" key="3">
    <source>
        <dbReference type="ARBA" id="ARBA00022737"/>
    </source>
</evidence>
<feature type="transmembrane region" description="Helical" evidence="8">
    <location>
        <begin position="524"/>
        <end position="545"/>
    </location>
</feature>
<dbReference type="Pfam" id="PF12796">
    <property type="entry name" value="Ank_2"/>
    <property type="match status" value="3"/>
</dbReference>
<keyword evidence="11" id="KW-1185">Reference proteome</keyword>
<evidence type="ECO:0000256" key="1">
    <source>
        <dbReference type="ARBA" id="ARBA00004141"/>
    </source>
</evidence>
<dbReference type="InterPro" id="IPR002110">
    <property type="entry name" value="Ankyrin_rpt"/>
</dbReference>
<dbReference type="Pfam" id="PF13962">
    <property type="entry name" value="PGG"/>
    <property type="match status" value="1"/>
</dbReference>
<feature type="transmembrane region" description="Helical" evidence="8">
    <location>
        <begin position="470"/>
        <end position="490"/>
    </location>
</feature>
<evidence type="ECO:0000313" key="10">
    <source>
        <dbReference type="EMBL" id="KAJ3690712.1"/>
    </source>
</evidence>
<evidence type="ECO:0000313" key="11">
    <source>
        <dbReference type="Proteomes" id="UP001210211"/>
    </source>
</evidence>
<reference evidence="10 11" key="1">
    <citation type="journal article" date="2022" name="Cell">
        <title>Repeat-based holocentromeres influence genome architecture and karyotype evolution.</title>
        <authorList>
            <person name="Hofstatter P.G."/>
            <person name="Thangavel G."/>
            <person name="Lux T."/>
            <person name="Neumann P."/>
            <person name="Vondrak T."/>
            <person name="Novak P."/>
            <person name="Zhang M."/>
            <person name="Costa L."/>
            <person name="Castellani M."/>
            <person name="Scott A."/>
            <person name="Toegelov H."/>
            <person name="Fuchs J."/>
            <person name="Mata-Sucre Y."/>
            <person name="Dias Y."/>
            <person name="Vanzela A.L.L."/>
            <person name="Huettel B."/>
            <person name="Almeida C.C.S."/>
            <person name="Simkova H."/>
            <person name="Souza G."/>
            <person name="Pedrosa-Harand A."/>
            <person name="Macas J."/>
            <person name="Mayer K.F.X."/>
            <person name="Houben A."/>
            <person name="Marques A."/>
        </authorList>
    </citation>
    <scope>NUCLEOTIDE SEQUENCE [LARGE SCALE GENOMIC DNA]</scope>
    <source>
        <strain evidence="10">RhyTen1mFocal</strain>
    </source>
</reference>
<evidence type="ECO:0000256" key="5">
    <source>
        <dbReference type="ARBA" id="ARBA00023043"/>
    </source>
</evidence>
<dbReference type="InterPro" id="IPR036770">
    <property type="entry name" value="Ankyrin_rpt-contain_sf"/>
</dbReference>
<dbReference type="PANTHER" id="PTHR24186">
    <property type="entry name" value="PROTEIN PHOSPHATASE 1 REGULATORY SUBUNIT"/>
    <property type="match status" value="1"/>
</dbReference>
<feature type="transmembrane region" description="Helical" evidence="8">
    <location>
        <begin position="583"/>
        <end position="604"/>
    </location>
</feature>
<dbReference type="InterPro" id="IPR026961">
    <property type="entry name" value="PGG_dom"/>
</dbReference>
<sequence>MSGMDMSREEEMNLFSVAGKVWSCGTNMLRRRPHQSTDPEHTVNTTIEVSNPPMDQQIQKACNAGDLNLCKHLILQKPDILFSLNPLGNNCLHLAAMLGHAKLAEFIWSRAPSLFSGTNNIGETPLMAAIMAANSELSSNMLTTASQHLQSDLEEGKPLNEMLLKVDVKHGDNVLHHAIRNGFEDLAVRLLDIEPRLSEQVNKTAESPMFMAARKRFVKVVERLLKIPSSADSGPTKYTALHTAVSDGYTDITKQLLKGRPALAYYVAENNTTPLSIAVINNDLEIIKMLLEHDANMPYVMDERVPSPILPAATQGWVEAAKMIISACPDSAYATNKHYYNALHLAINNERQEFVDFILRTPQLHRLINQPDENGELPLHHAARLCNPEILRSLLSHKGQDYTAVSLKNLNAVDMTFGQDQKLKTLKWTESITLVLSAIPSDWRISAGYEAKKKIKNQAIQEVKSLTQRYTANTSLVAALLATITFAAAFTPPGGFDSDPNSKTPGLPIFVKNVSFQVFMISDSIAMCSSLAVAFLCVLATWEDLDYLLNYRKTTRALMWCAYSATAVAFGTGLFTVVAPKSLWLATLILLICCILPFFSKIIGDWPNMSLRLRLGSQFRSDFVPSV</sequence>
<dbReference type="GO" id="GO:0005886">
    <property type="term" value="C:plasma membrane"/>
    <property type="evidence" value="ECO:0007669"/>
    <property type="project" value="TreeGrafter"/>
</dbReference>
<keyword evidence="3" id="KW-0677">Repeat</keyword>
<accession>A0AAD5ZBY6</accession>
<name>A0AAD5ZBY6_9POAL</name>
<dbReference type="SUPFAM" id="SSF48403">
    <property type="entry name" value="Ankyrin repeat"/>
    <property type="match status" value="1"/>
</dbReference>
<feature type="repeat" description="ANK" evidence="7">
    <location>
        <begin position="270"/>
        <end position="302"/>
    </location>
</feature>
<dbReference type="SMART" id="SM00248">
    <property type="entry name" value="ANK"/>
    <property type="match status" value="9"/>
</dbReference>
<dbReference type="Proteomes" id="UP001210211">
    <property type="component" value="Unassembled WGS sequence"/>
</dbReference>
<keyword evidence="5 7" id="KW-0040">ANK repeat</keyword>
<dbReference type="EMBL" id="JAMRDG010000002">
    <property type="protein sequence ID" value="KAJ3690712.1"/>
    <property type="molecule type" value="Genomic_DNA"/>
</dbReference>
<comment type="subcellular location">
    <subcellularLocation>
        <location evidence="1">Membrane</location>
        <topology evidence="1">Multi-pass membrane protein</topology>
    </subcellularLocation>
</comment>
<organism evidence="10 11">
    <name type="scientific">Rhynchospora tenuis</name>
    <dbReference type="NCBI Taxonomy" id="198213"/>
    <lineage>
        <taxon>Eukaryota</taxon>
        <taxon>Viridiplantae</taxon>
        <taxon>Streptophyta</taxon>
        <taxon>Embryophyta</taxon>
        <taxon>Tracheophyta</taxon>
        <taxon>Spermatophyta</taxon>
        <taxon>Magnoliopsida</taxon>
        <taxon>Liliopsida</taxon>
        <taxon>Poales</taxon>
        <taxon>Cyperaceae</taxon>
        <taxon>Cyperoideae</taxon>
        <taxon>Rhynchosporeae</taxon>
        <taxon>Rhynchospora</taxon>
    </lineage>
</organism>
<keyword evidence="6 8" id="KW-0472">Membrane</keyword>
<evidence type="ECO:0000256" key="7">
    <source>
        <dbReference type="PROSITE-ProRule" id="PRU00023"/>
    </source>
</evidence>
<dbReference type="PROSITE" id="PS50297">
    <property type="entry name" value="ANK_REP_REGION"/>
    <property type="match status" value="1"/>
</dbReference>
<comment type="caution">
    <text evidence="10">The sequence shown here is derived from an EMBL/GenBank/DDBJ whole genome shotgun (WGS) entry which is preliminary data.</text>
</comment>
<evidence type="ECO:0000256" key="8">
    <source>
        <dbReference type="SAM" id="Phobius"/>
    </source>
</evidence>
<gene>
    <name evidence="10" type="ORF">LUZ61_019876</name>
</gene>
<dbReference type="PROSITE" id="PS50088">
    <property type="entry name" value="ANK_REPEAT"/>
    <property type="match status" value="1"/>
</dbReference>
<dbReference type="Gene3D" id="1.25.40.20">
    <property type="entry name" value="Ankyrin repeat-containing domain"/>
    <property type="match status" value="1"/>
</dbReference>
<evidence type="ECO:0000256" key="2">
    <source>
        <dbReference type="ARBA" id="ARBA00022692"/>
    </source>
</evidence>